<reference evidence="2" key="1">
    <citation type="journal article" date="2022" name="Mol. Ecol. Resour.">
        <title>The genomes of chicory, endive, great burdock and yacon provide insights into Asteraceae palaeo-polyploidization history and plant inulin production.</title>
        <authorList>
            <person name="Fan W."/>
            <person name="Wang S."/>
            <person name="Wang H."/>
            <person name="Wang A."/>
            <person name="Jiang F."/>
            <person name="Liu H."/>
            <person name="Zhao H."/>
            <person name="Xu D."/>
            <person name="Zhang Y."/>
        </authorList>
    </citation>
    <scope>NUCLEOTIDE SEQUENCE [LARGE SCALE GENOMIC DNA]</scope>
    <source>
        <strain evidence="2">cv. Yunnan</strain>
    </source>
</reference>
<proteinExistence type="predicted"/>
<protein>
    <submittedName>
        <fullName evidence="1">Uncharacterized protein</fullName>
    </submittedName>
</protein>
<sequence>MLKFEEAAGRTKLSGKKLVRTSLRYEKPYKDVKKIERRHKSASMREILWLGFDIHIGNQKHTIFTITADHTVN</sequence>
<evidence type="ECO:0000313" key="2">
    <source>
        <dbReference type="Proteomes" id="UP001056120"/>
    </source>
</evidence>
<keyword evidence="2" id="KW-1185">Reference proteome</keyword>
<dbReference type="EMBL" id="CM042019">
    <property type="protein sequence ID" value="KAI3824616.1"/>
    <property type="molecule type" value="Genomic_DNA"/>
</dbReference>
<gene>
    <name evidence="1" type="ORF">L1987_06080</name>
</gene>
<dbReference type="Proteomes" id="UP001056120">
    <property type="component" value="Linkage Group LG02"/>
</dbReference>
<accession>A0ACB9JX63</accession>
<organism evidence="1 2">
    <name type="scientific">Smallanthus sonchifolius</name>
    <dbReference type="NCBI Taxonomy" id="185202"/>
    <lineage>
        <taxon>Eukaryota</taxon>
        <taxon>Viridiplantae</taxon>
        <taxon>Streptophyta</taxon>
        <taxon>Embryophyta</taxon>
        <taxon>Tracheophyta</taxon>
        <taxon>Spermatophyta</taxon>
        <taxon>Magnoliopsida</taxon>
        <taxon>eudicotyledons</taxon>
        <taxon>Gunneridae</taxon>
        <taxon>Pentapetalae</taxon>
        <taxon>asterids</taxon>
        <taxon>campanulids</taxon>
        <taxon>Asterales</taxon>
        <taxon>Asteraceae</taxon>
        <taxon>Asteroideae</taxon>
        <taxon>Heliantheae alliance</taxon>
        <taxon>Millerieae</taxon>
        <taxon>Smallanthus</taxon>
    </lineage>
</organism>
<comment type="caution">
    <text evidence="1">The sequence shown here is derived from an EMBL/GenBank/DDBJ whole genome shotgun (WGS) entry which is preliminary data.</text>
</comment>
<name>A0ACB9JX63_9ASTR</name>
<evidence type="ECO:0000313" key="1">
    <source>
        <dbReference type="EMBL" id="KAI3824616.1"/>
    </source>
</evidence>
<reference evidence="1 2" key="2">
    <citation type="journal article" date="2022" name="Mol. Ecol. Resour.">
        <title>The genomes of chicory, endive, great burdock and yacon provide insights into Asteraceae paleo-polyploidization history and plant inulin production.</title>
        <authorList>
            <person name="Fan W."/>
            <person name="Wang S."/>
            <person name="Wang H."/>
            <person name="Wang A."/>
            <person name="Jiang F."/>
            <person name="Liu H."/>
            <person name="Zhao H."/>
            <person name="Xu D."/>
            <person name="Zhang Y."/>
        </authorList>
    </citation>
    <scope>NUCLEOTIDE SEQUENCE [LARGE SCALE GENOMIC DNA]</scope>
    <source>
        <strain evidence="2">cv. Yunnan</strain>
        <tissue evidence="1">Leaves</tissue>
    </source>
</reference>